<dbReference type="Proteomes" id="UP000593563">
    <property type="component" value="Unassembled WGS sequence"/>
</dbReference>
<dbReference type="PANTHER" id="PTHR12585:SF55">
    <property type="entry name" value="SISTER CHROMATID COHESION 1 PROTEIN 3"/>
    <property type="match status" value="1"/>
</dbReference>
<comment type="caution">
    <text evidence="2">The sequence shown here is derived from an EMBL/GenBank/DDBJ whole genome shotgun (WGS) entry which is preliminary data.</text>
</comment>
<dbReference type="GO" id="GO:0008278">
    <property type="term" value="C:cohesin complex"/>
    <property type="evidence" value="ECO:0007669"/>
    <property type="project" value="InterPro"/>
</dbReference>
<evidence type="ECO:0000313" key="3">
    <source>
        <dbReference type="Proteomes" id="UP000593563"/>
    </source>
</evidence>
<sequence>MNEKDNHTPNMEHHTPNMGLNSGDGSLPTQLREEPLSAALEQEPENIGSDNVIVGEHVTPELALRSTTPTEQPKRRPKRSRTVMKRRLKECKDIVRIRKQGYKLKIDGMFSEPILTGFCNDSRDTLNKDFVSSEPYLALVEQNPPAVAQSSRTVHDSPEEIERLRNNEIPIESNVLHDLINSPNRIVPSPSKSMPSPAKSMPSPTTRDHYTPAFDPESSAWTNPMETTMGTISEREPSTGRLGSDMETPLTVLDEQRGFENTCLSDIPEMMNSGDGELSFLPEDENTPACRVVAKFLKSRLSVTPISGRQSEDLSLNKVLEGKRRKVYARMVFETLLHLLYDQLYRLRYDSNILGYVEERSIS</sequence>
<evidence type="ECO:0000313" key="2">
    <source>
        <dbReference type="EMBL" id="KAF1002882.1"/>
    </source>
</evidence>
<keyword evidence="3" id="KW-1185">Reference proteome</keyword>
<dbReference type="PANTHER" id="PTHR12585">
    <property type="entry name" value="SCC1 / RAD21 FAMILY MEMBER"/>
    <property type="match status" value="1"/>
</dbReference>
<feature type="region of interest" description="Disordered" evidence="1">
    <location>
        <begin position="59"/>
        <end position="82"/>
    </location>
</feature>
<proteinExistence type="predicted"/>
<protein>
    <submittedName>
        <fullName evidence="2">Uncharacterized protein</fullName>
    </submittedName>
</protein>
<feature type="compositionally biased region" description="Polar residues" evidence="1">
    <location>
        <begin position="18"/>
        <end position="29"/>
    </location>
</feature>
<dbReference type="InterPro" id="IPR039781">
    <property type="entry name" value="Rad21/Rec8-like"/>
</dbReference>
<dbReference type="EMBL" id="WRXP01000287">
    <property type="protein sequence ID" value="KAF1002882.1"/>
    <property type="molecule type" value="Genomic_DNA"/>
</dbReference>
<organism evidence="2 3">
    <name type="scientific">Apium graveolens</name>
    <name type="common">Celery</name>
    <dbReference type="NCBI Taxonomy" id="4045"/>
    <lineage>
        <taxon>Eukaryota</taxon>
        <taxon>Viridiplantae</taxon>
        <taxon>Streptophyta</taxon>
        <taxon>Embryophyta</taxon>
        <taxon>Tracheophyta</taxon>
        <taxon>Spermatophyta</taxon>
        <taxon>Magnoliopsida</taxon>
        <taxon>eudicotyledons</taxon>
        <taxon>Gunneridae</taxon>
        <taxon>Pentapetalae</taxon>
        <taxon>asterids</taxon>
        <taxon>campanulids</taxon>
        <taxon>Apiales</taxon>
        <taxon>Apiaceae</taxon>
        <taxon>Apioideae</taxon>
        <taxon>apioid superclade</taxon>
        <taxon>Apieae</taxon>
        <taxon>Apium</taxon>
    </lineage>
</organism>
<dbReference type="GO" id="GO:0007062">
    <property type="term" value="P:sister chromatid cohesion"/>
    <property type="evidence" value="ECO:0007669"/>
    <property type="project" value="InterPro"/>
</dbReference>
<feature type="compositionally biased region" description="Basic and acidic residues" evidence="1">
    <location>
        <begin position="1"/>
        <end position="15"/>
    </location>
</feature>
<feature type="region of interest" description="Disordered" evidence="1">
    <location>
        <begin position="186"/>
        <end position="208"/>
    </location>
</feature>
<name>A0A6L5BDV1_APIGR</name>
<gene>
    <name evidence="2" type="ORF">AG4045_011039</name>
</gene>
<dbReference type="AlphaFoldDB" id="A0A6L5BDV1"/>
<dbReference type="GO" id="GO:0003682">
    <property type="term" value="F:chromatin binding"/>
    <property type="evidence" value="ECO:0007669"/>
    <property type="project" value="TreeGrafter"/>
</dbReference>
<dbReference type="GO" id="GO:1990414">
    <property type="term" value="P:replication-born double-strand break repair via sister chromatid exchange"/>
    <property type="evidence" value="ECO:0007669"/>
    <property type="project" value="TreeGrafter"/>
</dbReference>
<feature type="region of interest" description="Disordered" evidence="1">
    <location>
        <begin position="1"/>
        <end position="36"/>
    </location>
</feature>
<accession>A0A6L5BDV1</accession>
<reference evidence="2" key="1">
    <citation type="submission" date="2020-01" db="EMBL/GenBank/DDBJ databases">
        <title>The Celery Genome Sequence Reveals Sequential Paleo-tetraploidization, Resistance Gene Elimination, Karyotype Evolution, and Functional Innovation in Apiales.</title>
        <authorList>
            <person name="Song X."/>
        </authorList>
    </citation>
    <scope>NUCLEOTIDE SEQUENCE</scope>
    <source>
        <tissue evidence="2">Leaf</tissue>
    </source>
</reference>
<evidence type="ECO:0000256" key="1">
    <source>
        <dbReference type="SAM" id="MobiDB-lite"/>
    </source>
</evidence>
<feature type="compositionally biased region" description="Low complexity" evidence="1">
    <location>
        <begin position="188"/>
        <end position="204"/>
    </location>
</feature>